<evidence type="ECO:0000313" key="3">
    <source>
        <dbReference type="EMBL" id="KAJ3832785.1"/>
    </source>
</evidence>
<evidence type="ECO:0000256" key="1">
    <source>
        <dbReference type="SAM" id="MobiDB-lite"/>
    </source>
</evidence>
<dbReference type="EMBL" id="MU806853">
    <property type="protein sequence ID" value="KAJ3832785.1"/>
    <property type="molecule type" value="Genomic_DNA"/>
</dbReference>
<sequence length="252" mass="28272">MQLLSRTKKGLRRVAFVALLFSAITFAVPINPEVDSESNESTHSLSTSQEPVFHDIVSRSVLQPRAEVESDHVDPSKIDEVKDAVQTMLNTKTFFKRLREALPDKKYRKLFEAPSIEVSEFREDTDTNPTYQLDKDKDYEVRDEDFQFKVVLLFSVSNGKLERFYVYGLIRAASLTSASASAEGKSVNGMIWVYRVSIEPHSGVRTKSRVRFQDGVEPSMSTKKKLSKGPSKALSSFNPSVPLSGAPGRESE</sequence>
<gene>
    <name evidence="3" type="ORF">F5878DRAFT_666247</name>
</gene>
<dbReference type="AlphaFoldDB" id="A0AA38U719"/>
<reference evidence="3" key="1">
    <citation type="submission" date="2022-08" db="EMBL/GenBank/DDBJ databases">
        <authorList>
            <consortium name="DOE Joint Genome Institute"/>
            <person name="Min B."/>
            <person name="Riley R."/>
            <person name="Sierra-Patev S."/>
            <person name="Naranjo-Ortiz M."/>
            <person name="Looney B."/>
            <person name="Konkel Z."/>
            <person name="Slot J.C."/>
            <person name="Sakamoto Y."/>
            <person name="Steenwyk J.L."/>
            <person name="Rokas A."/>
            <person name="Carro J."/>
            <person name="Camarero S."/>
            <person name="Ferreira P."/>
            <person name="Molpeceres G."/>
            <person name="Ruiz-Duenas F.J."/>
            <person name="Serrano A."/>
            <person name="Henrissat B."/>
            <person name="Drula E."/>
            <person name="Hughes K.W."/>
            <person name="Mata J.L."/>
            <person name="Ishikawa N.K."/>
            <person name="Vargas-Isla R."/>
            <person name="Ushijima S."/>
            <person name="Smith C.A."/>
            <person name="Ahrendt S."/>
            <person name="Andreopoulos W."/>
            <person name="He G."/>
            <person name="Labutti K."/>
            <person name="Lipzen A."/>
            <person name="Ng V."/>
            <person name="Sandor L."/>
            <person name="Barry K."/>
            <person name="Martinez A.T."/>
            <person name="Xiao Y."/>
            <person name="Gibbons J.G."/>
            <person name="Terashima K."/>
            <person name="Hibbett D.S."/>
            <person name="Grigoriev I.V."/>
        </authorList>
    </citation>
    <scope>NUCLEOTIDE SEQUENCE</scope>
    <source>
        <strain evidence="3">TFB9207</strain>
    </source>
</reference>
<proteinExistence type="predicted"/>
<accession>A0AA38U719</accession>
<organism evidence="3 4">
    <name type="scientific">Lentinula raphanica</name>
    <dbReference type="NCBI Taxonomy" id="153919"/>
    <lineage>
        <taxon>Eukaryota</taxon>
        <taxon>Fungi</taxon>
        <taxon>Dikarya</taxon>
        <taxon>Basidiomycota</taxon>
        <taxon>Agaricomycotina</taxon>
        <taxon>Agaricomycetes</taxon>
        <taxon>Agaricomycetidae</taxon>
        <taxon>Agaricales</taxon>
        <taxon>Marasmiineae</taxon>
        <taxon>Omphalotaceae</taxon>
        <taxon>Lentinula</taxon>
    </lineage>
</organism>
<dbReference type="Proteomes" id="UP001163846">
    <property type="component" value="Unassembled WGS sequence"/>
</dbReference>
<feature type="region of interest" description="Disordered" evidence="1">
    <location>
        <begin position="213"/>
        <end position="252"/>
    </location>
</feature>
<comment type="caution">
    <text evidence="3">The sequence shown here is derived from an EMBL/GenBank/DDBJ whole genome shotgun (WGS) entry which is preliminary data.</text>
</comment>
<name>A0AA38U719_9AGAR</name>
<protein>
    <submittedName>
        <fullName evidence="3">Uncharacterized protein</fullName>
    </submittedName>
</protein>
<keyword evidence="2" id="KW-0732">Signal</keyword>
<feature type="signal peptide" evidence="2">
    <location>
        <begin position="1"/>
        <end position="27"/>
    </location>
</feature>
<evidence type="ECO:0000256" key="2">
    <source>
        <dbReference type="SAM" id="SignalP"/>
    </source>
</evidence>
<feature type="chain" id="PRO_5041421135" evidence="2">
    <location>
        <begin position="28"/>
        <end position="252"/>
    </location>
</feature>
<evidence type="ECO:0000313" key="4">
    <source>
        <dbReference type="Proteomes" id="UP001163846"/>
    </source>
</evidence>
<keyword evidence="4" id="KW-1185">Reference proteome</keyword>